<dbReference type="InterPro" id="IPR011646">
    <property type="entry name" value="KAP_P-loop"/>
</dbReference>
<evidence type="ECO:0000313" key="3">
    <source>
        <dbReference type="Proteomes" id="UP001319045"/>
    </source>
</evidence>
<sequence length="446" mass="51671">MISKLGDVPIDPEHPFDGCKLDRKKYAEILTQIVSQYDSCVLAINSEWGTGKTTFIKMWQQHLINNGFNALYFNVWENDFISDPLIGFIGEFKELSKQYNLDTELSKVTNAASKIVLSMLPALVEAIAKQYIGDNAVNIIKGCAQGVTDVLSKEFQDYENQKNSIKEFREALQNFISQCKSDKPLIFFVDELDRCNPAYAVKVLERIKHLFSIPNIVFVLSIDKKQLCNAVKGYYGSESLDAENYLKRFIDIEYNLPEPSYEDFCNYLYDRFEIKTRMKYLGYGKSLNDFAITLFQYNKLSLRQMEKIYSHANLAVSCDKKQKCDPMLFLFFVFLKVCHNEIYTSFEEKIYKEPQDIVDVLEPFLPEDSEESEILSKVLGKTICIFFSHTKPFSVENLKEKAESLSIHKNTAHTISVEIDFFYYSFHGNFTFDKLTEIIDLLINFN</sequence>
<protein>
    <recommendedName>
        <fullName evidence="1">KAP NTPase domain-containing protein</fullName>
    </recommendedName>
</protein>
<dbReference type="Proteomes" id="UP001319045">
    <property type="component" value="Chromosome"/>
</dbReference>
<dbReference type="EMBL" id="AP024484">
    <property type="protein sequence ID" value="BCS84523.1"/>
    <property type="molecule type" value="Genomic_DNA"/>
</dbReference>
<organism evidence="2 3">
    <name type="scientific">Prevotella herbatica</name>
    <dbReference type="NCBI Taxonomy" id="2801997"/>
    <lineage>
        <taxon>Bacteria</taxon>
        <taxon>Pseudomonadati</taxon>
        <taxon>Bacteroidota</taxon>
        <taxon>Bacteroidia</taxon>
        <taxon>Bacteroidales</taxon>
        <taxon>Prevotellaceae</taxon>
        <taxon>Prevotella</taxon>
    </lineage>
</organism>
<gene>
    <name evidence="2" type="ORF">prwr041_04160</name>
</gene>
<dbReference type="Pfam" id="PF07693">
    <property type="entry name" value="KAP_NTPase"/>
    <property type="match status" value="1"/>
</dbReference>
<dbReference type="PANTHER" id="PTHR22674">
    <property type="entry name" value="NTPASE, KAP FAMILY P-LOOP DOMAIN-CONTAINING 1"/>
    <property type="match status" value="1"/>
</dbReference>
<dbReference type="RefSeq" id="WP_207154690.1">
    <property type="nucleotide sequence ID" value="NZ_AP024484.1"/>
</dbReference>
<dbReference type="PANTHER" id="PTHR22674:SF6">
    <property type="entry name" value="NTPASE KAP FAMILY P-LOOP DOMAIN-CONTAINING PROTEIN 1"/>
    <property type="match status" value="1"/>
</dbReference>
<reference evidence="2 3" key="1">
    <citation type="journal article" date="2022" name="Int. J. Syst. Evol. Microbiol.">
        <title>Prevotella herbatica sp. nov., a plant polysaccharide-decomposing anaerobic bacterium isolated from a methanogenic reactor.</title>
        <authorList>
            <person name="Uek A."/>
            <person name="Tonouchi A."/>
            <person name="Kaku N."/>
            <person name="Ueki K."/>
        </authorList>
    </citation>
    <scope>NUCLEOTIDE SEQUENCE [LARGE SCALE GENOMIC DNA]</scope>
    <source>
        <strain evidence="2 3">WR041</strain>
    </source>
</reference>
<evidence type="ECO:0000259" key="1">
    <source>
        <dbReference type="Pfam" id="PF07693"/>
    </source>
</evidence>
<evidence type="ECO:0000313" key="2">
    <source>
        <dbReference type="EMBL" id="BCS84523.1"/>
    </source>
</evidence>
<dbReference type="SUPFAM" id="SSF52540">
    <property type="entry name" value="P-loop containing nucleoside triphosphate hydrolases"/>
    <property type="match status" value="1"/>
</dbReference>
<dbReference type="InterPro" id="IPR052754">
    <property type="entry name" value="NTPase_KAP_P-loop"/>
</dbReference>
<feature type="domain" description="KAP NTPase" evidence="1">
    <location>
        <begin position="23"/>
        <end position="272"/>
    </location>
</feature>
<keyword evidence="3" id="KW-1185">Reference proteome</keyword>
<dbReference type="Gene3D" id="3.40.50.300">
    <property type="entry name" value="P-loop containing nucleotide triphosphate hydrolases"/>
    <property type="match status" value="1"/>
</dbReference>
<name>A0ABN6EKB7_9BACT</name>
<dbReference type="InterPro" id="IPR027417">
    <property type="entry name" value="P-loop_NTPase"/>
</dbReference>
<accession>A0ABN6EKB7</accession>
<proteinExistence type="predicted"/>